<feature type="transmembrane region" description="Helical" evidence="6">
    <location>
        <begin position="69"/>
        <end position="86"/>
    </location>
</feature>
<protein>
    <submittedName>
        <fullName evidence="7">Integral membrane protein, YjbE family</fullName>
    </submittedName>
</protein>
<accession>A0A1I2KNI5</accession>
<evidence type="ECO:0000256" key="2">
    <source>
        <dbReference type="ARBA" id="ARBA00007511"/>
    </source>
</evidence>
<evidence type="ECO:0000256" key="4">
    <source>
        <dbReference type="ARBA" id="ARBA00022989"/>
    </source>
</evidence>
<evidence type="ECO:0000256" key="1">
    <source>
        <dbReference type="ARBA" id="ARBA00004141"/>
    </source>
</evidence>
<dbReference type="PANTHER" id="PTHR30238">
    <property type="entry name" value="MEMBRANE BOUND PREDICTED REDOX MODULATOR"/>
    <property type="match status" value="1"/>
</dbReference>
<name>A0A1I2KNI5_9BACL</name>
<feature type="transmembrane region" description="Helical" evidence="6">
    <location>
        <begin position="6"/>
        <end position="30"/>
    </location>
</feature>
<feature type="transmembrane region" description="Helical" evidence="6">
    <location>
        <begin position="161"/>
        <end position="179"/>
    </location>
</feature>
<evidence type="ECO:0000256" key="5">
    <source>
        <dbReference type="ARBA" id="ARBA00023136"/>
    </source>
</evidence>
<dbReference type="NCBIfam" id="TIGR03717">
    <property type="entry name" value="R_switched_YjbE"/>
    <property type="match status" value="1"/>
</dbReference>
<dbReference type="PANTHER" id="PTHR30238:SF4">
    <property type="entry name" value="SLL1022 PROTEIN"/>
    <property type="match status" value="1"/>
</dbReference>
<evidence type="ECO:0000313" key="7">
    <source>
        <dbReference type="EMBL" id="SFF66797.1"/>
    </source>
</evidence>
<dbReference type="Pfam" id="PF03741">
    <property type="entry name" value="TerC"/>
    <property type="match status" value="1"/>
</dbReference>
<evidence type="ECO:0000256" key="6">
    <source>
        <dbReference type="SAM" id="Phobius"/>
    </source>
</evidence>
<dbReference type="RefSeq" id="WP_245751961.1">
    <property type="nucleotide sequence ID" value="NZ_FOOK01000002.1"/>
</dbReference>
<sequence length="222" mass="23579">MDTTFWVGLVNIIVLDIVLSGDNAVVIGMAARTLPERQRRRAIALGTAAAVLLRAALTGIAAWLLNIPLLMTFGAVLLLWIALRLLTQNGSKTHVSAGRSLSGAVKTILVADVVMSLDNVVSVAAVAHGNLVLLLLGLGLSIPIIMWGSRLVVLVMNRLPWLVYAGAAILGYAAGQLIVEDDIVRRFVLLPLHLPAWAVPVGLTLFVLIAGRILRSKPALKA</sequence>
<feature type="transmembrane region" description="Helical" evidence="6">
    <location>
        <begin position="131"/>
        <end position="149"/>
    </location>
</feature>
<evidence type="ECO:0000313" key="8">
    <source>
        <dbReference type="Proteomes" id="UP000198661"/>
    </source>
</evidence>
<comment type="subcellular location">
    <subcellularLocation>
        <location evidence="1">Membrane</location>
        <topology evidence="1">Multi-pass membrane protein</topology>
    </subcellularLocation>
</comment>
<proteinExistence type="inferred from homology"/>
<keyword evidence="3 6" id="KW-0812">Transmembrane</keyword>
<reference evidence="8" key="1">
    <citation type="submission" date="2016-10" db="EMBL/GenBank/DDBJ databases">
        <authorList>
            <person name="Varghese N."/>
            <person name="Submissions S."/>
        </authorList>
    </citation>
    <scope>NUCLEOTIDE SEQUENCE [LARGE SCALE GENOMIC DNA]</scope>
    <source>
        <strain evidence="8">DSM 44945</strain>
    </source>
</reference>
<gene>
    <name evidence="7" type="ORF">SAMN04488025_10269</name>
</gene>
<dbReference type="STRING" id="201973.SAMN04488025_10269"/>
<dbReference type="AlphaFoldDB" id="A0A1I2KNI5"/>
<organism evidence="7 8">
    <name type="scientific">Planifilum fulgidum</name>
    <dbReference type="NCBI Taxonomy" id="201973"/>
    <lineage>
        <taxon>Bacteria</taxon>
        <taxon>Bacillati</taxon>
        <taxon>Bacillota</taxon>
        <taxon>Bacilli</taxon>
        <taxon>Bacillales</taxon>
        <taxon>Thermoactinomycetaceae</taxon>
        <taxon>Planifilum</taxon>
    </lineage>
</organism>
<dbReference type="InterPro" id="IPR022301">
    <property type="entry name" value="Integral_membrane_YjbE"/>
</dbReference>
<comment type="similarity">
    <text evidence="2">Belongs to the TerC family.</text>
</comment>
<dbReference type="Proteomes" id="UP000198661">
    <property type="component" value="Unassembled WGS sequence"/>
</dbReference>
<feature type="transmembrane region" description="Helical" evidence="6">
    <location>
        <begin position="194"/>
        <end position="214"/>
    </location>
</feature>
<dbReference type="EMBL" id="FOOK01000002">
    <property type="protein sequence ID" value="SFF66797.1"/>
    <property type="molecule type" value="Genomic_DNA"/>
</dbReference>
<keyword evidence="8" id="KW-1185">Reference proteome</keyword>
<feature type="transmembrane region" description="Helical" evidence="6">
    <location>
        <begin position="42"/>
        <end position="63"/>
    </location>
</feature>
<keyword evidence="5 6" id="KW-0472">Membrane</keyword>
<evidence type="ECO:0000256" key="3">
    <source>
        <dbReference type="ARBA" id="ARBA00022692"/>
    </source>
</evidence>
<dbReference type="InterPro" id="IPR005496">
    <property type="entry name" value="Integral_membrane_TerC"/>
</dbReference>
<keyword evidence="4 6" id="KW-1133">Transmembrane helix</keyword>
<dbReference type="GO" id="GO:0016020">
    <property type="term" value="C:membrane"/>
    <property type="evidence" value="ECO:0007669"/>
    <property type="project" value="UniProtKB-SubCell"/>
</dbReference>